<dbReference type="EMBL" id="CP019893">
    <property type="protein sequence ID" value="ARS90298.1"/>
    <property type="molecule type" value="Genomic_DNA"/>
</dbReference>
<protein>
    <submittedName>
        <fullName evidence="1">Uncharacterized protein</fullName>
    </submittedName>
</protein>
<dbReference type="AlphaFoldDB" id="A0A2Z2I1G3"/>
<evidence type="ECO:0000313" key="2">
    <source>
        <dbReference type="Proteomes" id="UP000250088"/>
    </source>
</evidence>
<dbReference type="KEGG" id="naj:B1756_11570"/>
<keyword evidence="2" id="KW-1185">Reference proteome</keyword>
<dbReference type="OrthoDB" id="206019at2157"/>
<gene>
    <name evidence="1" type="ORF">B1756_11570</name>
</gene>
<accession>A0A2Z2I1G3</accession>
<dbReference type="Pfam" id="PF06510">
    <property type="entry name" value="DUF1102"/>
    <property type="match status" value="1"/>
</dbReference>
<dbReference type="Proteomes" id="UP000250088">
    <property type="component" value="Chromosome"/>
</dbReference>
<name>A0A2Z2I1G3_9EURY</name>
<reference evidence="2" key="1">
    <citation type="submission" date="2017-02" db="EMBL/GenBank/DDBJ databases">
        <title>Natronthermophilus aegyptiacus gen. nov.,sp. nov., an aerobic, extremely halophilic alkalithermophilic archaeon isolated from the athalassohaline Wadi An Natrun, Egypt.</title>
        <authorList>
            <person name="Zhao B."/>
        </authorList>
    </citation>
    <scope>NUCLEOTIDE SEQUENCE [LARGE SCALE GENOMIC DNA]</scope>
    <source>
        <strain evidence="2">JW/NM-HA 15</strain>
    </source>
</reference>
<dbReference type="RefSeq" id="WP_086888674.1">
    <property type="nucleotide sequence ID" value="NZ_CP019893.1"/>
</dbReference>
<organism evidence="1 2">
    <name type="scientific">Natrarchaeobaculum aegyptiacum</name>
    <dbReference type="NCBI Taxonomy" id="745377"/>
    <lineage>
        <taxon>Archaea</taxon>
        <taxon>Methanobacteriati</taxon>
        <taxon>Methanobacteriota</taxon>
        <taxon>Stenosarchaea group</taxon>
        <taxon>Halobacteria</taxon>
        <taxon>Halobacteriales</taxon>
        <taxon>Natrialbaceae</taxon>
        <taxon>Natrarchaeobaculum</taxon>
    </lineage>
</organism>
<dbReference type="InterPro" id="IPR009482">
    <property type="entry name" value="DUF1102"/>
</dbReference>
<evidence type="ECO:0000313" key="1">
    <source>
        <dbReference type="EMBL" id="ARS90298.1"/>
    </source>
</evidence>
<sequence length="187" mass="20308">MERRKFMIGVGSTAIGASALVGASAFSVVSADRDLEVDVADDASAFLALEPESDYATTDNGQIQLDFTNSDYGADGLNENADTRFDAVFSVKNQGSQTINLYVSDDHESARGWGENNPLGMFWSESEEFDAVMLPDSANPEGFDSESPELGPGDEIFVHMIFYLRDAWEGLGDIDDVSGELKFYAET</sequence>
<dbReference type="GeneID" id="32894725"/>
<proteinExistence type="predicted"/>